<dbReference type="Pfam" id="PF04069">
    <property type="entry name" value="OpuAC"/>
    <property type="match status" value="1"/>
</dbReference>
<reference evidence="2 3" key="1">
    <citation type="submission" date="2018-06" db="EMBL/GenBank/DDBJ databases">
        <authorList>
            <consortium name="Pathogen Informatics"/>
            <person name="Doyle S."/>
        </authorList>
    </citation>
    <scope>NUCLEOTIDE SEQUENCE [LARGE SCALE GENOMIC DNA]</scope>
    <source>
        <strain evidence="2 3">NCTC5798</strain>
    </source>
</reference>
<accession>A0A379UTQ7</accession>
<dbReference type="Proteomes" id="UP000255534">
    <property type="component" value="Unassembled WGS sequence"/>
</dbReference>
<sequence length="90" mass="10645">MMADTITRFKEGKPVLYYTWTPYWVSDVMKPGKDVVWLQVPFSSLPANRKILILNCRTRANYGFPVNTMHIVANKAWRRKIRRRRNCSPS</sequence>
<organism evidence="2 3">
    <name type="scientific">Salmonella enterica I</name>
    <dbReference type="NCBI Taxonomy" id="59201"/>
    <lineage>
        <taxon>Bacteria</taxon>
        <taxon>Pseudomonadati</taxon>
        <taxon>Pseudomonadota</taxon>
        <taxon>Gammaproteobacteria</taxon>
        <taxon>Enterobacterales</taxon>
        <taxon>Enterobacteriaceae</taxon>
        <taxon>Salmonella</taxon>
    </lineage>
</organism>
<dbReference type="AlphaFoldDB" id="A0A379UTQ7"/>
<protein>
    <submittedName>
        <fullName evidence="2">Glycine betaine-binding periplasmic protein</fullName>
    </submittedName>
</protein>
<feature type="domain" description="ABC-type glycine betaine transport system substrate-binding" evidence="1">
    <location>
        <begin position="1"/>
        <end position="78"/>
    </location>
</feature>
<evidence type="ECO:0000259" key="1">
    <source>
        <dbReference type="Pfam" id="PF04069"/>
    </source>
</evidence>
<dbReference type="GO" id="GO:0043190">
    <property type="term" value="C:ATP-binding cassette (ABC) transporter complex"/>
    <property type="evidence" value="ECO:0007669"/>
    <property type="project" value="InterPro"/>
</dbReference>
<dbReference type="InterPro" id="IPR007210">
    <property type="entry name" value="ABC_Gly_betaine_transp_sub-bd"/>
</dbReference>
<dbReference type="SUPFAM" id="SSF53850">
    <property type="entry name" value="Periplasmic binding protein-like II"/>
    <property type="match status" value="1"/>
</dbReference>
<dbReference type="GO" id="GO:0022857">
    <property type="term" value="F:transmembrane transporter activity"/>
    <property type="evidence" value="ECO:0007669"/>
    <property type="project" value="InterPro"/>
</dbReference>
<dbReference type="Gene3D" id="3.40.190.100">
    <property type="entry name" value="Glycine betaine-binding periplasmic protein, domain 2"/>
    <property type="match status" value="1"/>
</dbReference>
<gene>
    <name evidence="2" type="primary">proX_2</name>
    <name evidence="2" type="ORF">NCTC5798_02880</name>
</gene>
<evidence type="ECO:0000313" key="2">
    <source>
        <dbReference type="EMBL" id="SUG71708.1"/>
    </source>
</evidence>
<name>A0A379UTQ7_SALET</name>
<proteinExistence type="predicted"/>
<evidence type="ECO:0000313" key="3">
    <source>
        <dbReference type="Proteomes" id="UP000255534"/>
    </source>
</evidence>
<dbReference type="EMBL" id="UGXK01000001">
    <property type="protein sequence ID" value="SUG71708.1"/>
    <property type="molecule type" value="Genomic_DNA"/>
</dbReference>